<protein>
    <submittedName>
        <fullName evidence="2">Uncharacterized protein</fullName>
    </submittedName>
</protein>
<evidence type="ECO:0000313" key="2">
    <source>
        <dbReference type="EMBL" id="OWM74562.1"/>
    </source>
</evidence>
<feature type="region of interest" description="Disordered" evidence="1">
    <location>
        <begin position="50"/>
        <end position="71"/>
    </location>
</feature>
<dbReference type="EMBL" id="MTKT01003711">
    <property type="protein sequence ID" value="OWM74562.1"/>
    <property type="molecule type" value="Genomic_DNA"/>
</dbReference>
<proteinExistence type="predicted"/>
<dbReference type="AlphaFoldDB" id="A0A218WRG8"/>
<organism evidence="2 3">
    <name type="scientific">Punica granatum</name>
    <name type="common">Pomegranate</name>
    <dbReference type="NCBI Taxonomy" id="22663"/>
    <lineage>
        <taxon>Eukaryota</taxon>
        <taxon>Viridiplantae</taxon>
        <taxon>Streptophyta</taxon>
        <taxon>Embryophyta</taxon>
        <taxon>Tracheophyta</taxon>
        <taxon>Spermatophyta</taxon>
        <taxon>Magnoliopsida</taxon>
        <taxon>eudicotyledons</taxon>
        <taxon>Gunneridae</taxon>
        <taxon>Pentapetalae</taxon>
        <taxon>rosids</taxon>
        <taxon>malvids</taxon>
        <taxon>Myrtales</taxon>
        <taxon>Lythraceae</taxon>
        <taxon>Punica</taxon>
    </lineage>
</organism>
<sequence length="71" mass="7907">MVVFKDSSKADGQYLAIVDHQSDRPDEGLNFVVNKALVGIFACTRPIVGPHNHPKHWSYEVPKNREGSSTD</sequence>
<name>A0A218WRG8_PUNGR</name>
<evidence type="ECO:0000313" key="3">
    <source>
        <dbReference type="Proteomes" id="UP000197138"/>
    </source>
</evidence>
<comment type="caution">
    <text evidence="2">The sequence shown here is derived from an EMBL/GenBank/DDBJ whole genome shotgun (WGS) entry which is preliminary data.</text>
</comment>
<accession>A0A218WRG8</accession>
<gene>
    <name evidence="2" type="ORF">CDL15_Pgr005141</name>
</gene>
<dbReference type="Proteomes" id="UP000197138">
    <property type="component" value="Unassembled WGS sequence"/>
</dbReference>
<feature type="compositionally biased region" description="Basic and acidic residues" evidence="1">
    <location>
        <begin position="62"/>
        <end position="71"/>
    </location>
</feature>
<evidence type="ECO:0000256" key="1">
    <source>
        <dbReference type="SAM" id="MobiDB-lite"/>
    </source>
</evidence>
<reference evidence="3" key="1">
    <citation type="journal article" date="2017" name="Plant J.">
        <title>The pomegranate (Punica granatum L.) genome and the genomics of punicalagin biosynthesis.</title>
        <authorList>
            <person name="Qin G."/>
            <person name="Xu C."/>
            <person name="Ming R."/>
            <person name="Tang H."/>
            <person name="Guyot R."/>
            <person name="Kramer E.M."/>
            <person name="Hu Y."/>
            <person name="Yi X."/>
            <person name="Qi Y."/>
            <person name="Xu X."/>
            <person name="Gao Z."/>
            <person name="Pan H."/>
            <person name="Jian J."/>
            <person name="Tian Y."/>
            <person name="Yue Z."/>
            <person name="Xu Y."/>
        </authorList>
    </citation>
    <scope>NUCLEOTIDE SEQUENCE [LARGE SCALE GENOMIC DNA]</scope>
    <source>
        <strain evidence="3">cv. Dabenzi</strain>
    </source>
</reference>